<dbReference type="GO" id="GO:0031177">
    <property type="term" value="F:phosphopantetheine binding"/>
    <property type="evidence" value="ECO:0007669"/>
    <property type="project" value="InterPro"/>
</dbReference>
<dbReference type="CDD" id="cd08953">
    <property type="entry name" value="KR_2_SDR_x"/>
    <property type="match status" value="1"/>
</dbReference>
<dbReference type="PANTHER" id="PTHR43775:SF37">
    <property type="entry name" value="SI:DKEY-61P9.11"/>
    <property type="match status" value="1"/>
</dbReference>
<accession>A0A4U2Y779</accession>
<dbReference type="InterPro" id="IPR049552">
    <property type="entry name" value="PKS_DH_N"/>
</dbReference>
<dbReference type="InterPro" id="IPR020841">
    <property type="entry name" value="PKS_Beta-ketoAc_synthase_dom"/>
</dbReference>
<dbReference type="SUPFAM" id="SSF47336">
    <property type="entry name" value="ACP-like"/>
    <property type="match status" value="1"/>
</dbReference>
<dbReference type="InterPro" id="IPR023213">
    <property type="entry name" value="CAT-like_dom_sf"/>
</dbReference>
<dbReference type="SUPFAM" id="SSF51735">
    <property type="entry name" value="NAD(P)-binding Rossmann-fold domains"/>
    <property type="match status" value="2"/>
</dbReference>
<dbReference type="Pfam" id="PF21089">
    <property type="entry name" value="PKS_DH_N"/>
    <property type="match status" value="1"/>
</dbReference>
<dbReference type="SMART" id="SM00826">
    <property type="entry name" value="PKS_DH"/>
    <property type="match status" value="1"/>
</dbReference>
<dbReference type="PROSITE" id="PS52004">
    <property type="entry name" value="KS3_2"/>
    <property type="match status" value="1"/>
</dbReference>
<dbReference type="PROSITE" id="PS50075">
    <property type="entry name" value="CARRIER"/>
    <property type="match status" value="1"/>
</dbReference>
<dbReference type="Pfam" id="PF00550">
    <property type="entry name" value="PP-binding"/>
    <property type="match status" value="1"/>
</dbReference>
<evidence type="ECO:0000313" key="9">
    <source>
        <dbReference type="EMBL" id="TKI55071.1"/>
    </source>
</evidence>
<feature type="active site" description="Proton acceptor; for dehydratase activity" evidence="5">
    <location>
        <position position="669"/>
    </location>
</feature>
<dbReference type="PROSITE" id="PS00606">
    <property type="entry name" value="KS3_1"/>
    <property type="match status" value="1"/>
</dbReference>
<dbReference type="InterPro" id="IPR020807">
    <property type="entry name" value="PKS_DH"/>
</dbReference>
<dbReference type="Pfam" id="PF00109">
    <property type="entry name" value="ketoacyl-synt"/>
    <property type="match status" value="1"/>
</dbReference>
<evidence type="ECO:0000313" key="10">
    <source>
        <dbReference type="Proteomes" id="UP000307841"/>
    </source>
</evidence>
<keyword evidence="3" id="KW-0597">Phosphoprotein</keyword>
<feature type="domain" description="PKS/mFAS DH" evidence="8">
    <location>
        <begin position="638"/>
        <end position="927"/>
    </location>
</feature>
<keyword evidence="4" id="KW-0808">Transferase</keyword>
<feature type="region of interest" description="N-terminal hotdog fold" evidence="5">
    <location>
        <begin position="638"/>
        <end position="767"/>
    </location>
</feature>
<dbReference type="Gene3D" id="3.40.50.720">
    <property type="entry name" value="NAD(P)-binding Rossmann-like Domain"/>
    <property type="match status" value="1"/>
</dbReference>
<name>A0A4U2Y779_9BACL</name>
<reference evidence="9 10" key="1">
    <citation type="submission" date="2019-04" db="EMBL/GenBank/DDBJ databases">
        <title>Whole genome sequencing of Brevibacillus sp. TGS2-1.</title>
        <authorList>
            <person name="Choi A."/>
        </authorList>
    </citation>
    <scope>NUCLEOTIDE SEQUENCE [LARGE SCALE GENOMIC DNA]</scope>
    <source>
        <strain evidence="9 10">TGS2-1</strain>
    </source>
</reference>
<keyword evidence="2" id="KW-0596">Phosphopantetheine</keyword>
<dbReference type="InterPro" id="IPR049900">
    <property type="entry name" value="PKS_mFAS_DH"/>
</dbReference>
<dbReference type="Gene3D" id="1.10.1200.10">
    <property type="entry name" value="ACP-like"/>
    <property type="match status" value="1"/>
</dbReference>
<dbReference type="InterPro" id="IPR036291">
    <property type="entry name" value="NAD(P)-bd_dom_sf"/>
</dbReference>
<evidence type="ECO:0000256" key="4">
    <source>
        <dbReference type="ARBA" id="ARBA00022679"/>
    </source>
</evidence>
<evidence type="ECO:0000256" key="5">
    <source>
        <dbReference type="PROSITE-ProRule" id="PRU01363"/>
    </source>
</evidence>
<dbReference type="CDD" id="cd19531">
    <property type="entry name" value="LCL_NRPS-like"/>
    <property type="match status" value="1"/>
</dbReference>
<dbReference type="InterPro" id="IPR016039">
    <property type="entry name" value="Thiolase-like"/>
</dbReference>
<dbReference type="InterPro" id="IPR009081">
    <property type="entry name" value="PP-bd_ACP"/>
</dbReference>
<dbReference type="InterPro" id="IPR020806">
    <property type="entry name" value="PKS_PP-bd"/>
</dbReference>
<dbReference type="InterPro" id="IPR018201">
    <property type="entry name" value="Ketoacyl_synth_AS"/>
</dbReference>
<dbReference type="Pfam" id="PF00668">
    <property type="entry name" value="Condensation"/>
    <property type="match status" value="1"/>
</dbReference>
<dbReference type="SUPFAM" id="SSF53901">
    <property type="entry name" value="Thiolase-like"/>
    <property type="match status" value="1"/>
</dbReference>
<dbReference type="Gene3D" id="3.10.129.110">
    <property type="entry name" value="Polyketide synthase dehydratase"/>
    <property type="match status" value="1"/>
</dbReference>
<comment type="caution">
    <text evidence="9">The sequence shown here is derived from an EMBL/GenBank/DDBJ whole genome shotgun (WGS) entry which is preliminary data.</text>
</comment>
<protein>
    <submittedName>
        <fullName evidence="9">SDR family NAD(P)-dependent oxidoreductase</fullName>
    </submittedName>
</protein>
<dbReference type="RefSeq" id="WP_137028450.1">
    <property type="nucleotide sequence ID" value="NZ_SZNK01000001.1"/>
</dbReference>
<dbReference type="Gene3D" id="3.40.47.10">
    <property type="match status" value="1"/>
</dbReference>
<dbReference type="Pfam" id="PF22621">
    <property type="entry name" value="CurL-like_PKS_C"/>
    <property type="match status" value="1"/>
</dbReference>
<dbReference type="OrthoDB" id="9765680at2"/>
<sequence>MLEKLLGVTKDQLFSNQDPTIQIESITKNEIAVIGMSGKFGKAENLKQFWDLIKKKTDFIGELDRKRKPDVADCLHSLGLNEHDVVHTVGAFLPEIDKFDPAFFNISPKEASLMDPQQRLFLETVWAALEDGGYGGKSIVGSRTGIYVGYSESKPTYESLLWEAEASLDAGALAGNVKSVIASRIAYLLDLRGPCLLVDTACSSSLVAIHLACQAIRQGEVEMAVAGGVKLLMVPQRLANHENVGIQSSDGRARSFDHDSEGTGTGEGIGAVLLKPLNQALADNDHIYAVIKGSAINNDGTSLGITAPNALAQEDVLIRAWEDAGINPETISYIEAHGTGTKLGDPIEIDGLCRAFRKYTDKAQFCAISSAKSNIGHLDNTAGIAGFIKAVLALYHKQLPPMVHFQRANQKISFIESPVYIQDHLSDWDTDENPRRCGVSAFGLSGTNCHVLLEEAPDLNKQVKTAVQGKELLAFSAKNEERLRAIISHYLAFLSHHPDVNLHDLGYTVTTGRKHHTHRIAILTDSIARLQMQMEKILLNANGLKDLPAYDVSYGLSASAKQNEPADPVMTRYTESGRTDAKALSELARMYVQGADVDWESLYGNQSCYRISLPTYPFERKRCWFNQGRTSFIKTGWSRLIDKRLVRTKDQDIYATEMNVENDWLLNEHRFGGQSLLVGTAYLEMGLQAFWHTSREQPVRFKDLTFLQPMYVQEEETREVHTILKQENNQFTLSILSKSQKLGEDDVEESEWIEHAEGHISAVSHGEFVSIYSLDELKQDMPNEVTAPGVPEEYREQSDSESTLHLGARWYSLQQVHSGDNKLLAFLELPDDFTDDLHQFCLHPPLLDTALNLKVEQSRDGEFYFPFHFKEILVFSALPKRFYSYIRQQEAPKDTLIFDITLLDEQGQVLVDVTGYMLKKGYKQVSNPSYLNRLEWEQEVIVEHVEPGTVASLRNGRVLVITATDTNDQRYLQALQEAGADVIVAELSETQDMERLLQEMDVNQITHVLHMYAFRNSHTDDALYNLFHLVQALHAERGNEPLELLVLTKQACKVKGSENELFPAGAALFGLTSSIRQEFSEWRCSWIDTDDTTPAEYVLAEFDQPTFRDTAYRDGVRYIRKIIALDEQSQETEDLQLQSEGVYLITGGTGGIGLEIARYLSRKQKVKLALLNRTPFPPRSHWDELLDCNEDNQLCQKINTLREIEQSGSEILLYSGDVTSEQQMQAILFELRGNYRRINGVIHCAGVAGEGLLLLKEEQQIRNVVAPKTEGTRILDKLTRVDEPDFFLLCSSVTSLMGRIGQSDYAAANAFLDAYADYRNQHAGKTLTINWPSWIDTGMTVTYGVNYEDVVKPIEKKTAIAALDSVLSTNLQRVIVGEINYTTLAQFETEISLGLSEGIAKKLAYTKQKLKLELRPMKAFKSVQPVKLKGREYDDYTTHEKLLAEVWANTLGLEEIDIHNGFYDLGGDSIYAMKIVNHFNKQSEKEVSLTDILEHQNIFTIAKHLDNQGVEHSLSGILKEAIKPAAKQERYPATTSQKRIFVIQQFVNTGIAYNIPKVMRIDGKVDPKLVEDTIRQLIERHEILRTTFEIVDGEICQIIHDHLNDFALARYEASEEQISDVVRDFIQPFDLKKGPLFRVGLLHLAEEKNVLLFDFNHTIMDWASYNLFILDFCDLYQGKAVSQPAIQFKDFAIWQRQLLHSPFIKQQEQYWLDTFSEPLRPLQLPTDYPRAQVRSFAGDRVEFAFDQALTDTLCQFASNNGTTIYMVLLALYNILLMKYSGTEDIVVGSAISGRRHVDLEEVIGMFVNTLAIRNQPQKEMAFREFIQQVKEHVLKAYDNQDYPIEELVGKLQIKGDMSRNPLFDTMFIFENIDVEKMSIGEWSVRDLDFDFEIAKFDLTLYALQDQVLKFSLEYCSDLYAKETVTKMGQHFIMLTEQALEQPDRKLSEISFMTDAERQQLQKRLNRDSTMEKAEEHADRSWETDWDGNFNF</sequence>
<dbReference type="PROSITE" id="PS52019">
    <property type="entry name" value="PKS_MFAS_DH"/>
    <property type="match status" value="1"/>
</dbReference>
<feature type="active site" description="Proton donor; for dehydratase activity" evidence="5">
    <location>
        <position position="848"/>
    </location>
</feature>
<dbReference type="PANTHER" id="PTHR43775">
    <property type="entry name" value="FATTY ACID SYNTHASE"/>
    <property type="match status" value="1"/>
</dbReference>
<organism evidence="9 10">
    <name type="scientific">Brevibacillus antibioticus</name>
    <dbReference type="NCBI Taxonomy" id="2570228"/>
    <lineage>
        <taxon>Bacteria</taxon>
        <taxon>Bacillati</taxon>
        <taxon>Bacillota</taxon>
        <taxon>Bacilli</taxon>
        <taxon>Bacillales</taxon>
        <taxon>Paenibacillaceae</taxon>
        <taxon>Brevibacillus</taxon>
    </lineage>
</organism>
<dbReference type="Pfam" id="PF02801">
    <property type="entry name" value="Ketoacyl-synt_C"/>
    <property type="match status" value="1"/>
</dbReference>
<dbReference type="Pfam" id="PF14765">
    <property type="entry name" value="PS-DH"/>
    <property type="match status" value="1"/>
</dbReference>
<evidence type="ECO:0000256" key="3">
    <source>
        <dbReference type="ARBA" id="ARBA00022553"/>
    </source>
</evidence>
<dbReference type="Gene3D" id="3.30.559.10">
    <property type="entry name" value="Chloramphenicol acetyltransferase-like domain"/>
    <property type="match status" value="1"/>
</dbReference>
<dbReference type="InterPro" id="IPR049551">
    <property type="entry name" value="PKS_DH_C"/>
</dbReference>
<feature type="region of interest" description="C-terminal hotdog fold" evidence="5">
    <location>
        <begin position="782"/>
        <end position="927"/>
    </location>
</feature>
<dbReference type="InterPro" id="IPR057326">
    <property type="entry name" value="KR_dom"/>
</dbReference>
<dbReference type="GO" id="GO:0004315">
    <property type="term" value="F:3-oxoacyl-[acyl-carrier-protein] synthase activity"/>
    <property type="evidence" value="ECO:0007669"/>
    <property type="project" value="InterPro"/>
</dbReference>
<dbReference type="InterPro" id="IPR042104">
    <property type="entry name" value="PKS_dehydratase_sf"/>
</dbReference>
<comment type="cofactor">
    <cofactor evidence="1">
        <name>pantetheine 4'-phosphate</name>
        <dbReference type="ChEBI" id="CHEBI:47942"/>
    </cofactor>
</comment>
<evidence type="ECO:0000259" key="7">
    <source>
        <dbReference type="PROSITE" id="PS52004"/>
    </source>
</evidence>
<feature type="domain" description="Ketosynthase family 3 (KS3)" evidence="7">
    <location>
        <begin position="28"/>
        <end position="455"/>
    </location>
</feature>
<evidence type="ECO:0000256" key="2">
    <source>
        <dbReference type="ARBA" id="ARBA00022450"/>
    </source>
</evidence>
<dbReference type="SMART" id="SM00823">
    <property type="entry name" value="PKS_PP"/>
    <property type="match status" value="1"/>
</dbReference>
<dbReference type="Gene3D" id="1.10.1240.100">
    <property type="match status" value="1"/>
</dbReference>
<dbReference type="CDD" id="cd00833">
    <property type="entry name" value="PKS"/>
    <property type="match status" value="1"/>
</dbReference>
<dbReference type="InterPro" id="IPR014030">
    <property type="entry name" value="Ketoacyl_synth_N"/>
</dbReference>
<evidence type="ECO:0000256" key="1">
    <source>
        <dbReference type="ARBA" id="ARBA00001957"/>
    </source>
</evidence>
<dbReference type="InterPro" id="IPR013968">
    <property type="entry name" value="PKS_KR"/>
</dbReference>
<dbReference type="Gene3D" id="3.30.559.30">
    <property type="entry name" value="Nonribosomal peptide synthetase, condensation domain"/>
    <property type="match status" value="1"/>
</dbReference>
<keyword evidence="10" id="KW-1185">Reference proteome</keyword>
<dbReference type="SMART" id="SM00822">
    <property type="entry name" value="PKS_KR"/>
    <property type="match status" value="1"/>
</dbReference>
<dbReference type="GO" id="GO:0006633">
    <property type="term" value="P:fatty acid biosynthetic process"/>
    <property type="evidence" value="ECO:0007669"/>
    <property type="project" value="InterPro"/>
</dbReference>
<proteinExistence type="predicted"/>
<dbReference type="Pfam" id="PF08659">
    <property type="entry name" value="KR"/>
    <property type="match status" value="1"/>
</dbReference>
<dbReference type="SUPFAM" id="SSF52777">
    <property type="entry name" value="CoA-dependent acyltransferases"/>
    <property type="match status" value="2"/>
</dbReference>
<dbReference type="InterPro" id="IPR014031">
    <property type="entry name" value="Ketoacyl_synth_C"/>
</dbReference>
<feature type="domain" description="Carrier" evidence="6">
    <location>
        <begin position="1434"/>
        <end position="1509"/>
    </location>
</feature>
<dbReference type="EMBL" id="SZNK01000001">
    <property type="protein sequence ID" value="TKI55071.1"/>
    <property type="molecule type" value="Genomic_DNA"/>
</dbReference>
<dbReference type="GO" id="GO:0004312">
    <property type="term" value="F:fatty acid synthase activity"/>
    <property type="evidence" value="ECO:0007669"/>
    <property type="project" value="TreeGrafter"/>
</dbReference>
<dbReference type="SMART" id="SM00825">
    <property type="entry name" value="PKS_KS"/>
    <property type="match status" value="1"/>
</dbReference>
<dbReference type="InterPro" id="IPR036736">
    <property type="entry name" value="ACP-like_sf"/>
</dbReference>
<dbReference type="InterPro" id="IPR050091">
    <property type="entry name" value="PKS_NRPS_Biosynth_Enz"/>
</dbReference>
<evidence type="ECO:0000259" key="8">
    <source>
        <dbReference type="PROSITE" id="PS52019"/>
    </source>
</evidence>
<evidence type="ECO:0000259" key="6">
    <source>
        <dbReference type="PROSITE" id="PS50075"/>
    </source>
</evidence>
<dbReference type="InterPro" id="IPR001242">
    <property type="entry name" value="Condensation_dom"/>
</dbReference>
<dbReference type="Proteomes" id="UP000307841">
    <property type="component" value="Unassembled WGS sequence"/>
</dbReference>
<gene>
    <name evidence="9" type="ORF">E8L90_06150</name>
</gene>